<dbReference type="InterPro" id="IPR001977">
    <property type="entry name" value="Depp_CoAkinase"/>
</dbReference>
<protein>
    <submittedName>
        <fullName evidence="5">Dephospho-CoA kinase</fullName>
    </submittedName>
</protein>
<keyword evidence="3" id="KW-0067">ATP-binding</keyword>
<keyword evidence="5" id="KW-0418">Kinase</keyword>
<gene>
    <name evidence="5" type="ORF">SAMN02745152_01688</name>
</gene>
<dbReference type="CDD" id="cd02022">
    <property type="entry name" value="DPCK"/>
    <property type="match status" value="1"/>
</dbReference>
<reference evidence="5 6" key="1">
    <citation type="submission" date="2017-02" db="EMBL/GenBank/DDBJ databases">
        <authorList>
            <person name="Peterson S.W."/>
        </authorList>
    </citation>
    <scope>NUCLEOTIDE SEQUENCE [LARGE SCALE GENOMIC DNA]</scope>
    <source>
        <strain evidence="5 6">ATCC BAA-909</strain>
    </source>
</reference>
<dbReference type="STRING" id="225004.SAMN02745152_01688"/>
<dbReference type="SUPFAM" id="SSF52540">
    <property type="entry name" value="P-loop containing nucleoside triphosphate hydrolases"/>
    <property type="match status" value="1"/>
</dbReference>
<dbReference type="EMBL" id="FUXC01000010">
    <property type="protein sequence ID" value="SJZ94159.1"/>
    <property type="molecule type" value="Genomic_DNA"/>
</dbReference>
<dbReference type="PROSITE" id="PS51219">
    <property type="entry name" value="DPCK"/>
    <property type="match status" value="1"/>
</dbReference>
<evidence type="ECO:0000256" key="1">
    <source>
        <dbReference type="ARBA" id="ARBA00009018"/>
    </source>
</evidence>
<evidence type="ECO:0000313" key="5">
    <source>
        <dbReference type="EMBL" id="SJZ94159.1"/>
    </source>
</evidence>
<accession>A0A1T4PRV7</accession>
<dbReference type="AlphaFoldDB" id="A0A1T4PRV7"/>
<dbReference type="Gene3D" id="3.40.50.300">
    <property type="entry name" value="P-loop containing nucleotide triphosphate hydrolases"/>
    <property type="match status" value="1"/>
</dbReference>
<keyword evidence="6" id="KW-1185">Reference proteome</keyword>
<comment type="similarity">
    <text evidence="1">Belongs to the CoaE family.</text>
</comment>
<keyword evidence="5" id="KW-0808">Transferase</keyword>
<dbReference type="GeneID" id="303367919"/>
<dbReference type="GO" id="GO:0005524">
    <property type="term" value="F:ATP binding"/>
    <property type="evidence" value="ECO:0007669"/>
    <property type="project" value="UniProtKB-KW"/>
</dbReference>
<dbReference type="Proteomes" id="UP000190395">
    <property type="component" value="Unassembled WGS sequence"/>
</dbReference>
<keyword evidence="4" id="KW-0173">Coenzyme A biosynthesis</keyword>
<evidence type="ECO:0000256" key="2">
    <source>
        <dbReference type="ARBA" id="ARBA00022741"/>
    </source>
</evidence>
<name>A0A1T4PRV7_9SPIR</name>
<dbReference type="GO" id="GO:0004140">
    <property type="term" value="F:dephospho-CoA kinase activity"/>
    <property type="evidence" value="ECO:0007669"/>
    <property type="project" value="InterPro"/>
</dbReference>
<organism evidence="5 6">
    <name type="scientific">Treponema berlinense</name>
    <dbReference type="NCBI Taxonomy" id="225004"/>
    <lineage>
        <taxon>Bacteria</taxon>
        <taxon>Pseudomonadati</taxon>
        <taxon>Spirochaetota</taxon>
        <taxon>Spirochaetia</taxon>
        <taxon>Spirochaetales</taxon>
        <taxon>Treponemataceae</taxon>
        <taxon>Treponema</taxon>
    </lineage>
</organism>
<dbReference type="Pfam" id="PF01121">
    <property type="entry name" value="CoaE"/>
    <property type="match status" value="1"/>
</dbReference>
<sequence>MKKIVKLSDKNFFSKLIPDSPEIICLCGQMAAGKNFATQKLCSQTSDKKCVSIDLDKTVHLAIEKLTPQILQTFEKDAKKAKIELQNKDGSLNRRELGALIFARPDLLKKQEDLVYPETVRLVKEFIAQNKDKTVFLNATVLYKTPQLLELCSKIYFVTSPFIKRLVRAKRRDKMPLKQIIRRFKTQNKLLSEYKKTKLPLIFIKN</sequence>
<dbReference type="OrthoDB" id="359604at2"/>
<evidence type="ECO:0000256" key="4">
    <source>
        <dbReference type="ARBA" id="ARBA00022993"/>
    </source>
</evidence>
<dbReference type="RefSeq" id="WP_078931422.1">
    <property type="nucleotide sequence ID" value="NZ_FUXC01000010.1"/>
</dbReference>
<evidence type="ECO:0000256" key="3">
    <source>
        <dbReference type="ARBA" id="ARBA00022840"/>
    </source>
</evidence>
<evidence type="ECO:0000313" key="6">
    <source>
        <dbReference type="Proteomes" id="UP000190395"/>
    </source>
</evidence>
<keyword evidence="2" id="KW-0547">Nucleotide-binding</keyword>
<proteinExistence type="inferred from homology"/>
<dbReference type="InterPro" id="IPR027417">
    <property type="entry name" value="P-loop_NTPase"/>
</dbReference>
<dbReference type="GO" id="GO:0015937">
    <property type="term" value="P:coenzyme A biosynthetic process"/>
    <property type="evidence" value="ECO:0007669"/>
    <property type="project" value="UniProtKB-KW"/>
</dbReference>